<evidence type="ECO:0000256" key="1">
    <source>
        <dbReference type="ARBA" id="ARBA00007584"/>
    </source>
</evidence>
<dbReference type="WBParaSite" id="SSTP_0001155200.1">
    <property type="protein sequence ID" value="SSTP_0001155200.1"/>
    <property type="gene ID" value="SSTP_0001155200"/>
</dbReference>
<evidence type="ECO:0000313" key="3">
    <source>
        <dbReference type="Proteomes" id="UP000035681"/>
    </source>
</evidence>
<dbReference type="InterPro" id="IPR010754">
    <property type="entry name" value="OPA3-like"/>
</dbReference>
<accession>A0A0K0EQ23</accession>
<dbReference type="PANTHER" id="PTHR12499:SF0">
    <property type="entry name" value="OPTIC ATROPHY 3 PROTEIN"/>
    <property type="match status" value="1"/>
</dbReference>
<evidence type="ECO:0000313" key="5">
    <source>
        <dbReference type="WBParaSite" id="TCONS_00002305.p1"/>
    </source>
</evidence>
<dbReference type="PANTHER" id="PTHR12499">
    <property type="entry name" value="OPTIC ATROPHY 3 PROTEIN OPA3"/>
    <property type="match status" value="1"/>
</dbReference>
<evidence type="ECO:0000313" key="4">
    <source>
        <dbReference type="WBParaSite" id="SSTP_0001155200.1"/>
    </source>
</evidence>
<dbReference type="Pfam" id="PF07047">
    <property type="entry name" value="OPA3"/>
    <property type="match status" value="1"/>
</dbReference>
<protein>
    <submittedName>
        <fullName evidence="5">OPA3-like protein</fullName>
    </submittedName>
    <submittedName>
        <fullName evidence="4">Optic atrophy 3 protein homolog</fullName>
    </submittedName>
</protein>
<keyword evidence="2" id="KW-0175">Coiled coil</keyword>
<comment type="similarity">
    <text evidence="1">Belongs to the OPA3 family.</text>
</comment>
<dbReference type="WBParaSite" id="TCONS_00002305.p1">
    <property type="protein sequence ID" value="TCONS_00002305.p1"/>
    <property type="gene ID" value="XLOC_002166"/>
</dbReference>
<dbReference type="GO" id="GO:0005739">
    <property type="term" value="C:mitochondrion"/>
    <property type="evidence" value="ECO:0007669"/>
    <property type="project" value="TreeGrafter"/>
</dbReference>
<name>A0A0K0EQ23_STRER</name>
<organism evidence="4">
    <name type="scientific">Strongyloides stercoralis</name>
    <name type="common">Threadworm</name>
    <dbReference type="NCBI Taxonomy" id="6248"/>
    <lineage>
        <taxon>Eukaryota</taxon>
        <taxon>Metazoa</taxon>
        <taxon>Ecdysozoa</taxon>
        <taxon>Nematoda</taxon>
        <taxon>Chromadorea</taxon>
        <taxon>Rhabditida</taxon>
        <taxon>Tylenchina</taxon>
        <taxon>Panagrolaimomorpha</taxon>
        <taxon>Strongyloidoidea</taxon>
        <taxon>Strongyloididae</taxon>
        <taxon>Strongyloides</taxon>
    </lineage>
</organism>
<evidence type="ECO:0000256" key="2">
    <source>
        <dbReference type="ARBA" id="ARBA00023054"/>
    </source>
</evidence>
<reference evidence="4" key="1">
    <citation type="submission" date="2015-08" db="UniProtKB">
        <authorList>
            <consortium name="WormBaseParasite"/>
        </authorList>
    </citation>
    <scope>IDENTIFICATION</scope>
</reference>
<proteinExistence type="inferred from homology"/>
<dbReference type="AlphaFoldDB" id="A0A0K0EQ23"/>
<sequence length="183" mass="21245">MGLPMIQVFMIMVRQLSKPFAERIMRYGKSHPFFSEKILVPTGRKIIQWTRKLQLKRLGLKQTEELAPVSEKEALEQASEVIQQMVIFGYTVIVLSGYHFYMSSKPSPKYIEEAKFEEVTEKLLEENATLSKQIEVLEKRILFLGENTRLNNKTMWNEVCKDSIKSIKAPSIEKKTDSIDKTI</sequence>
<keyword evidence="3" id="KW-1185">Reference proteome</keyword>
<dbReference type="Proteomes" id="UP000035681">
    <property type="component" value="Unplaced"/>
</dbReference>
<dbReference type="GO" id="GO:0019216">
    <property type="term" value="P:regulation of lipid metabolic process"/>
    <property type="evidence" value="ECO:0007669"/>
    <property type="project" value="TreeGrafter"/>
</dbReference>